<dbReference type="Gene3D" id="1.10.357.10">
    <property type="entry name" value="Tetracycline Repressor, domain 2"/>
    <property type="match status" value="1"/>
</dbReference>
<evidence type="ECO:0000313" key="5">
    <source>
        <dbReference type="Proteomes" id="UP000256541"/>
    </source>
</evidence>
<feature type="compositionally biased region" description="Polar residues" evidence="2">
    <location>
        <begin position="1"/>
        <end position="13"/>
    </location>
</feature>
<organism evidence="4 5">
    <name type="scientific">Subtercola boreus</name>
    <dbReference type="NCBI Taxonomy" id="120213"/>
    <lineage>
        <taxon>Bacteria</taxon>
        <taxon>Bacillati</taxon>
        <taxon>Actinomycetota</taxon>
        <taxon>Actinomycetes</taxon>
        <taxon>Micrococcales</taxon>
        <taxon>Microbacteriaceae</taxon>
        <taxon>Subtercola</taxon>
    </lineage>
</organism>
<feature type="region of interest" description="Disordered" evidence="2">
    <location>
        <begin position="1"/>
        <end position="32"/>
    </location>
</feature>
<dbReference type="Proteomes" id="UP000256541">
    <property type="component" value="Unassembled WGS sequence"/>
</dbReference>
<dbReference type="GO" id="GO:0003677">
    <property type="term" value="F:DNA binding"/>
    <property type="evidence" value="ECO:0007669"/>
    <property type="project" value="UniProtKB-KW"/>
</dbReference>
<name>A0A3E0VQU5_9MICO</name>
<evidence type="ECO:0000256" key="1">
    <source>
        <dbReference type="ARBA" id="ARBA00023125"/>
    </source>
</evidence>
<keyword evidence="1" id="KW-0238">DNA-binding</keyword>
<dbReference type="RefSeq" id="WP_116412858.1">
    <property type="nucleotide sequence ID" value="NZ_NBXB01000045.1"/>
</dbReference>
<dbReference type="InterPro" id="IPR009057">
    <property type="entry name" value="Homeodomain-like_sf"/>
</dbReference>
<dbReference type="AlphaFoldDB" id="A0A3E0VQU5"/>
<evidence type="ECO:0000256" key="2">
    <source>
        <dbReference type="SAM" id="MobiDB-lite"/>
    </source>
</evidence>
<gene>
    <name evidence="4" type="ORF">B7R22_16735</name>
</gene>
<evidence type="ECO:0000313" key="4">
    <source>
        <dbReference type="EMBL" id="RFA12081.1"/>
    </source>
</evidence>
<reference evidence="4 5" key="1">
    <citation type="submission" date="2017-04" db="EMBL/GenBank/DDBJ databases">
        <title>Comparative genome analysis of Subtercola boreus.</title>
        <authorList>
            <person name="Cho Y.-J."/>
            <person name="Cho A."/>
            <person name="Kim O.-S."/>
            <person name="Lee J.-I."/>
        </authorList>
    </citation>
    <scope>NUCLEOTIDE SEQUENCE [LARGE SCALE GENOMIC DNA]</scope>
    <source>
        <strain evidence="4 5">P27479</strain>
    </source>
</reference>
<comment type="caution">
    <text evidence="4">The sequence shown here is derived from an EMBL/GenBank/DDBJ whole genome shotgun (WGS) entry which is preliminary data.</text>
</comment>
<dbReference type="SUPFAM" id="SSF46689">
    <property type="entry name" value="Homeodomain-like"/>
    <property type="match status" value="1"/>
</dbReference>
<dbReference type="Pfam" id="PF00440">
    <property type="entry name" value="TetR_N"/>
    <property type="match status" value="1"/>
</dbReference>
<evidence type="ECO:0000259" key="3">
    <source>
        <dbReference type="Pfam" id="PF00440"/>
    </source>
</evidence>
<feature type="domain" description="HTH tetR-type" evidence="3">
    <location>
        <begin position="35"/>
        <end position="68"/>
    </location>
</feature>
<sequence>MFRSGDSVSSGRNAPNGHRGKRESSPPTHRNQHVLLAAAEEEFAENNLDATVAHIAAHAGLGKGTFTRTPASCAWGQLRPSFRGQLTLTQTPCPQTRVTSLTESTCSGMSIA</sequence>
<dbReference type="EMBL" id="NBXB01000045">
    <property type="protein sequence ID" value="RFA12081.1"/>
    <property type="molecule type" value="Genomic_DNA"/>
</dbReference>
<proteinExistence type="predicted"/>
<dbReference type="InterPro" id="IPR001647">
    <property type="entry name" value="HTH_TetR"/>
</dbReference>
<protein>
    <recommendedName>
        <fullName evidence="3">HTH tetR-type domain-containing protein</fullName>
    </recommendedName>
</protein>
<accession>A0A3E0VQU5</accession>